<evidence type="ECO:0000313" key="2">
    <source>
        <dbReference type="Proteomes" id="UP000223738"/>
    </source>
</evidence>
<organism evidence="1 2">
    <name type="scientific">Pseudomonas phage phiPMW</name>
    <dbReference type="NCBI Taxonomy" id="1815582"/>
    <lineage>
        <taxon>Viruses</taxon>
        <taxon>Duplodnaviria</taxon>
        <taxon>Heunggongvirae</taxon>
        <taxon>Uroviricota</taxon>
        <taxon>Caudoviricetes</taxon>
        <taxon>Plaisancevirus</taxon>
        <taxon>Plaisancevirus PMW</taxon>
    </lineage>
</organism>
<name>A0A1S5R152_9CAUD</name>
<accession>A0A1S5R152</accession>
<reference evidence="1 2" key="1">
    <citation type="submission" date="2016-03" db="EMBL/GenBank/DDBJ databases">
        <title>Characterization of pf16 and phiPMW: Two novel phages infecting Pseudomonas putida PpG1.</title>
        <authorList>
            <person name="Magill D.J."/>
            <person name="Krylov V.N."/>
            <person name="Allen C.C.R."/>
            <person name="McGrath J.W."/>
            <person name="Quinn J.P."/>
            <person name="Kulakov L.A."/>
        </authorList>
    </citation>
    <scope>NUCLEOTIDE SEQUENCE [LARGE SCALE GENOMIC DNA]</scope>
</reference>
<gene>
    <name evidence="1" type="ORF">PMW_16</name>
</gene>
<protein>
    <submittedName>
        <fullName evidence="1">Uncharacterized protein</fullName>
    </submittedName>
</protein>
<proteinExistence type="predicted"/>
<keyword evidence="2" id="KW-1185">Reference proteome</keyword>
<evidence type="ECO:0000313" key="1">
    <source>
        <dbReference type="EMBL" id="ANA49141.1"/>
    </source>
</evidence>
<sequence>MNAKMVYNVTQCLQPNMAEYASDEHMMRWMDYAVWLDDFDFIVATEGCEELVGLLNQIMRDELSTSVKHEAAVDVASTLQNLYPEFRNKFKF</sequence>
<dbReference type="Proteomes" id="UP000223738">
    <property type="component" value="Segment"/>
</dbReference>
<dbReference type="EMBL" id="KU862660">
    <property type="protein sequence ID" value="ANA49141.1"/>
    <property type="molecule type" value="Genomic_DNA"/>
</dbReference>